<gene>
    <name evidence="2" type="ORF">Vbra_1520</name>
</gene>
<reference evidence="2" key="1">
    <citation type="submission" date="2014-11" db="EMBL/GenBank/DDBJ databases">
        <authorList>
            <person name="Zhu J."/>
            <person name="Qi W."/>
            <person name="Song R."/>
        </authorList>
    </citation>
    <scope>NUCLEOTIDE SEQUENCE [LARGE SCALE GENOMIC DNA]</scope>
</reference>
<dbReference type="VEuPathDB" id="CryptoDB:Vbra_1520"/>
<evidence type="ECO:0000313" key="3">
    <source>
        <dbReference type="Proteomes" id="UP000041254"/>
    </source>
</evidence>
<evidence type="ECO:0000313" key="2">
    <source>
        <dbReference type="EMBL" id="CEL99604.1"/>
    </source>
</evidence>
<dbReference type="EMBL" id="CDMY01000284">
    <property type="protein sequence ID" value="CEL99604.1"/>
    <property type="molecule type" value="Genomic_DNA"/>
</dbReference>
<dbReference type="InParanoid" id="A0A0G4EQA5"/>
<evidence type="ECO:0000256" key="1">
    <source>
        <dbReference type="SAM" id="SignalP"/>
    </source>
</evidence>
<dbReference type="AlphaFoldDB" id="A0A0G4EQA5"/>
<feature type="signal peptide" evidence="1">
    <location>
        <begin position="1"/>
        <end position="22"/>
    </location>
</feature>
<accession>A0A0G4EQA5</accession>
<evidence type="ECO:0008006" key="4">
    <source>
        <dbReference type="Google" id="ProtNLM"/>
    </source>
</evidence>
<organism evidence="2 3">
    <name type="scientific">Vitrella brassicaformis (strain CCMP3155)</name>
    <dbReference type="NCBI Taxonomy" id="1169540"/>
    <lineage>
        <taxon>Eukaryota</taxon>
        <taxon>Sar</taxon>
        <taxon>Alveolata</taxon>
        <taxon>Colpodellida</taxon>
        <taxon>Vitrellaceae</taxon>
        <taxon>Vitrella</taxon>
    </lineage>
</organism>
<name>A0A0G4EQA5_VITBC</name>
<keyword evidence="1" id="KW-0732">Signal</keyword>
<feature type="chain" id="PRO_5005188127" description="Secreted protein" evidence="1">
    <location>
        <begin position="23"/>
        <end position="111"/>
    </location>
</feature>
<proteinExistence type="predicted"/>
<sequence>MRGGWRFLWWCVVFRSPRLVLLDPKASESRIRANLKSLNSLSFPRPPLPLRFLLSLLVEKARISTSCSGPSLSHRLSPFSPHPAGATSAWATSCPALRREARLHRCTVYMG</sequence>
<keyword evidence="3" id="KW-1185">Reference proteome</keyword>
<protein>
    <recommendedName>
        <fullName evidence="4">Secreted protein</fullName>
    </recommendedName>
</protein>
<dbReference type="Proteomes" id="UP000041254">
    <property type="component" value="Unassembled WGS sequence"/>
</dbReference>